<protein>
    <submittedName>
        <fullName evidence="3">Putative lipoprotein NlpE involved in copper resistance</fullName>
    </submittedName>
</protein>
<dbReference type="InterPro" id="IPR007298">
    <property type="entry name" value="Cu-R_lipoprotein_NlpE"/>
</dbReference>
<keyword evidence="4" id="KW-1185">Reference proteome</keyword>
<dbReference type="EMBL" id="SGXC01000001">
    <property type="protein sequence ID" value="RZS85884.1"/>
    <property type="molecule type" value="Genomic_DNA"/>
</dbReference>
<name>A0A4Q7NL85_9BURK</name>
<dbReference type="Pfam" id="PF04170">
    <property type="entry name" value="NlpE"/>
    <property type="match status" value="1"/>
</dbReference>
<dbReference type="Pfam" id="PF17185">
    <property type="entry name" value="NlpE_C"/>
    <property type="match status" value="1"/>
</dbReference>
<proteinExistence type="predicted"/>
<dbReference type="InterPro" id="IPR033450">
    <property type="entry name" value="NlpE_C"/>
</dbReference>
<organism evidence="3 4">
    <name type="scientific">Pigmentiphaga kullae</name>
    <dbReference type="NCBI Taxonomy" id="151784"/>
    <lineage>
        <taxon>Bacteria</taxon>
        <taxon>Pseudomonadati</taxon>
        <taxon>Pseudomonadota</taxon>
        <taxon>Betaproteobacteria</taxon>
        <taxon>Burkholderiales</taxon>
        <taxon>Alcaligenaceae</taxon>
        <taxon>Pigmentiphaga</taxon>
    </lineage>
</organism>
<evidence type="ECO:0000313" key="3">
    <source>
        <dbReference type="EMBL" id="RZS85884.1"/>
    </source>
</evidence>
<dbReference type="Proteomes" id="UP000292445">
    <property type="component" value="Unassembled WGS sequence"/>
</dbReference>
<dbReference type="OrthoDB" id="8688958at2"/>
<dbReference type="Gene3D" id="2.40.128.640">
    <property type="match status" value="1"/>
</dbReference>
<dbReference type="AlphaFoldDB" id="A0A4Q7NL85"/>
<dbReference type="Gene3D" id="2.40.50.540">
    <property type="match status" value="1"/>
</dbReference>
<keyword evidence="3" id="KW-0449">Lipoprotein</keyword>
<evidence type="ECO:0000259" key="2">
    <source>
        <dbReference type="Pfam" id="PF17185"/>
    </source>
</evidence>
<dbReference type="InterPro" id="IPR038139">
    <property type="entry name" value="NlpE_C_sf"/>
</dbReference>
<comment type="caution">
    <text evidence="3">The sequence shown here is derived from an EMBL/GenBank/DDBJ whole genome shotgun (WGS) entry which is preliminary data.</text>
</comment>
<sequence length="272" mass="29419">MTNPPLSSRPAPSRLATLAAAVVVAAGLGACAIPLPDRDRSGTLTAADAVIPPPPAVTQEQAERGRQDRGVPLAQPQTFRGVIPCADCAGQRVTLTLLPDWTWRMRRVYFGTRDNKELSFVSTGRWERLVDSPDQIRLIGDRNEGGLYEFVSGTTLRMLDQNGEPIQSTLNYALTQQFEADFITDTFTMRGKVVPKDGQPTFAICSTGKRYPVASTGQAQALADAYAKLRVAPGTPVLMWIDGHIARTGEPPVESVVVDKLARGTLDSPCED</sequence>
<evidence type="ECO:0000313" key="4">
    <source>
        <dbReference type="Proteomes" id="UP000292445"/>
    </source>
</evidence>
<feature type="domain" description="NlpE C-terminal OB" evidence="2">
    <location>
        <begin position="187"/>
        <end position="248"/>
    </location>
</feature>
<dbReference type="RefSeq" id="WP_130357028.1">
    <property type="nucleotide sequence ID" value="NZ_SGXC01000001.1"/>
</dbReference>
<feature type="region of interest" description="Disordered" evidence="1">
    <location>
        <begin position="45"/>
        <end position="70"/>
    </location>
</feature>
<accession>A0A4Q7NL85</accession>
<gene>
    <name evidence="3" type="ORF">EV675_1914</name>
</gene>
<reference evidence="3 4" key="1">
    <citation type="submission" date="2019-02" db="EMBL/GenBank/DDBJ databases">
        <title>Genomic Encyclopedia of Type Strains, Phase IV (KMG-IV): sequencing the most valuable type-strain genomes for metagenomic binning, comparative biology and taxonomic classification.</title>
        <authorList>
            <person name="Goeker M."/>
        </authorList>
    </citation>
    <scope>NUCLEOTIDE SEQUENCE [LARGE SCALE GENOMIC DNA]</scope>
    <source>
        <strain evidence="3 4">K24</strain>
    </source>
</reference>
<evidence type="ECO:0000256" key="1">
    <source>
        <dbReference type="SAM" id="MobiDB-lite"/>
    </source>
</evidence>